<accession>A0ACC1T5B7</accession>
<evidence type="ECO:0000313" key="1">
    <source>
        <dbReference type="EMBL" id="KAJ3553335.1"/>
    </source>
</evidence>
<sequence>MIAANQSRISIVDIKRLAEDIEGRLSILSSTSDTHSPDGSDDIDVCTLDTIDDTLTHSLSQVRTLRNEKAPINTLPPEILVIILEILAGPRSLSSTSPLSPPGSINPLGWMAVTHVCRYWRRTALGYPFLWSPIVFSPPDIENIASLPYEWLRRSSGAPLDVQISCGGATSTRVWTKLAERSQRLRKLHILDLTDTEILLQFNGEAPLLESLCLRVSDRITDIPRSDEDDGGALLSDELPLLFAGSTPSLRYLTITFFTRFGGNQFANLTYLHVADQIYDTPSDLSRLLVLLETSPG</sequence>
<dbReference type="Proteomes" id="UP001148662">
    <property type="component" value="Unassembled WGS sequence"/>
</dbReference>
<protein>
    <submittedName>
        <fullName evidence="1">Uncharacterized protein</fullName>
    </submittedName>
</protein>
<organism evidence="1 2">
    <name type="scientific">Phlebia brevispora</name>
    <dbReference type="NCBI Taxonomy" id="194682"/>
    <lineage>
        <taxon>Eukaryota</taxon>
        <taxon>Fungi</taxon>
        <taxon>Dikarya</taxon>
        <taxon>Basidiomycota</taxon>
        <taxon>Agaricomycotina</taxon>
        <taxon>Agaricomycetes</taxon>
        <taxon>Polyporales</taxon>
        <taxon>Meruliaceae</taxon>
        <taxon>Phlebia</taxon>
    </lineage>
</organism>
<dbReference type="EMBL" id="JANHOG010000551">
    <property type="protein sequence ID" value="KAJ3553335.1"/>
    <property type="molecule type" value="Genomic_DNA"/>
</dbReference>
<comment type="caution">
    <text evidence="1">The sequence shown here is derived from an EMBL/GenBank/DDBJ whole genome shotgun (WGS) entry which is preliminary data.</text>
</comment>
<keyword evidence="2" id="KW-1185">Reference proteome</keyword>
<name>A0ACC1T5B7_9APHY</name>
<reference evidence="1" key="1">
    <citation type="submission" date="2022-07" db="EMBL/GenBank/DDBJ databases">
        <title>Genome Sequence of Phlebia brevispora.</title>
        <authorList>
            <person name="Buettner E."/>
        </authorList>
    </citation>
    <scope>NUCLEOTIDE SEQUENCE</scope>
    <source>
        <strain evidence="1">MPL23</strain>
    </source>
</reference>
<gene>
    <name evidence="1" type="ORF">NM688_g3671</name>
</gene>
<proteinExistence type="predicted"/>
<evidence type="ECO:0000313" key="2">
    <source>
        <dbReference type="Proteomes" id="UP001148662"/>
    </source>
</evidence>